<protein>
    <submittedName>
        <fullName evidence="1">Uncharacterized protein</fullName>
    </submittedName>
</protein>
<comment type="caution">
    <text evidence="1">The sequence shown here is derived from an EMBL/GenBank/DDBJ whole genome shotgun (WGS) entry which is preliminary data.</text>
</comment>
<evidence type="ECO:0000313" key="1">
    <source>
        <dbReference type="EMBL" id="KAK3598522.1"/>
    </source>
</evidence>
<gene>
    <name evidence="1" type="ORF">CHS0354_005803</name>
</gene>
<reference evidence="1" key="3">
    <citation type="submission" date="2023-05" db="EMBL/GenBank/DDBJ databases">
        <authorList>
            <person name="Smith C.H."/>
        </authorList>
    </citation>
    <scope>NUCLEOTIDE SEQUENCE</scope>
    <source>
        <strain evidence="1">CHS0354</strain>
        <tissue evidence="1">Mantle</tissue>
    </source>
</reference>
<evidence type="ECO:0000313" key="2">
    <source>
        <dbReference type="Proteomes" id="UP001195483"/>
    </source>
</evidence>
<dbReference type="Proteomes" id="UP001195483">
    <property type="component" value="Unassembled WGS sequence"/>
</dbReference>
<reference evidence="1" key="1">
    <citation type="journal article" date="2021" name="Genome Biol. Evol.">
        <title>A High-Quality Reference Genome for a Parasitic Bivalve with Doubly Uniparental Inheritance (Bivalvia: Unionida).</title>
        <authorList>
            <person name="Smith C.H."/>
        </authorList>
    </citation>
    <scope>NUCLEOTIDE SEQUENCE</scope>
    <source>
        <strain evidence="1">CHS0354</strain>
    </source>
</reference>
<reference evidence="1" key="2">
    <citation type="journal article" date="2021" name="Genome Biol. Evol.">
        <title>Developing a high-quality reference genome for a parasitic bivalve with doubly uniparental inheritance (Bivalvia: Unionida).</title>
        <authorList>
            <person name="Smith C.H."/>
        </authorList>
    </citation>
    <scope>NUCLEOTIDE SEQUENCE</scope>
    <source>
        <strain evidence="1">CHS0354</strain>
        <tissue evidence="1">Mantle</tissue>
    </source>
</reference>
<sequence length="129" mass="15080">MDKTMVSVKIYGQNYGVFYRSMDKTMVSVTDQLHYGQVKQLLENIYNILLDNQEARFEFGNLENEFWVGNQQEKQIDNCIIERHILPPVPPTVANSYEKDLEENILVLDHRYENVAQSKNNMATFQSNS</sequence>
<dbReference type="EMBL" id="JAEAOA010000409">
    <property type="protein sequence ID" value="KAK3598522.1"/>
    <property type="molecule type" value="Genomic_DNA"/>
</dbReference>
<dbReference type="AlphaFoldDB" id="A0AAE0SUK8"/>
<keyword evidence="2" id="KW-1185">Reference proteome</keyword>
<organism evidence="1 2">
    <name type="scientific">Potamilus streckersoni</name>
    <dbReference type="NCBI Taxonomy" id="2493646"/>
    <lineage>
        <taxon>Eukaryota</taxon>
        <taxon>Metazoa</taxon>
        <taxon>Spiralia</taxon>
        <taxon>Lophotrochozoa</taxon>
        <taxon>Mollusca</taxon>
        <taxon>Bivalvia</taxon>
        <taxon>Autobranchia</taxon>
        <taxon>Heteroconchia</taxon>
        <taxon>Palaeoheterodonta</taxon>
        <taxon>Unionida</taxon>
        <taxon>Unionoidea</taxon>
        <taxon>Unionidae</taxon>
        <taxon>Ambleminae</taxon>
        <taxon>Lampsilini</taxon>
        <taxon>Potamilus</taxon>
    </lineage>
</organism>
<accession>A0AAE0SUK8</accession>
<name>A0AAE0SUK8_9BIVA</name>
<proteinExistence type="predicted"/>